<dbReference type="GO" id="GO:0009239">
    <property type="term" value="P:enterobactin biosynthetic process"/>
    <property type="evidence" value="ECO:0007669"/>
    <property type="project" value="UniProtKB-UniPathway"/>
</dbReference>
<dbReference type="PRINTS" id="PR01399">
    <property type="entry name" value="ENTSNTHTASED"/>
</dbReference>
<dbReference type="KEGG" id="pbra:B5S52_19355"/>
<evidence type="ECO:0000259" key="15">
    <source>
        <dbReference type="Pfam" id="PF17837"/>
    </source>
</evidence>
<dbReference type="RefSeq" id="WP_014914029.1">
    <property type="nucleotide sequence ID" value="NZ_BSWF01000001.1"/>
</dbReference>
<feature type="binding site" evidence="12">
    <location>
        <position position="60"/>
    </location>
    <ligand>
        <name>CoA</name>
        <dbReference type="ChEBI" id="CHEBI:57287"/>
    </ligand>
</feature>
<evidence type="ECO:0000256" key="9">
    <source>
        <dbReference type="ARBA" id="ARBA00031996"/>
    </source>
</evidence>
<dbReference type="GO" id="GO:0000287">
    <property type="term" value="F:magnesium ion binding"/>
    <property type="evidence" value="ECO:0007669"/>
    <property type="project" value="InterPro"/>
</dbReference>
<evidence type="ECO:0000256" key="13">
    <source>
        <dbReference type="PIRSR" id="PIRSR603542-2"/>
    </source>
</evidence>
<dbReference type="Proteomes" id="UP000762586">
    <property type="component" value="Unassembled WGS sequence"/>
</dbReference>
<comment type="catalytic activity">
    <reaction evidence="11">
        <text>apo-[peptidyl-carrier protein] + CoA = holo-[peptidyl-carrier protein] + adenosine 3',5'-bisphosphate + H(+)</text>
        <dbReference type="Rhea" id="RHEA:46228"/>
        <dbReference type="Rhea" id="RHEA-COMP:11479"/>
        <dbReference type="Rhea" id="RHEA-COMP:11480"/>
        <dbReference type="ChEBI" id="CHEBI:15378"/>
        <dbReference type="ChEBI" id="CHEBI:29999"/>
        <dbReference type="ChEBI" id="CHEBI:57287"/>
        <dbReference type="ChEBI" id="CHEBI:58343"/>
        <dbReference type="ChEBI" id="CHEBI:64479"/>
    </reaction>
</comment>
<protein>
    <recommendedName>
        <fullName evidence="5">Enterobactin synthase component D</fullName>
    </recommendedName>
    <alternativeName>
        <fullName evidence="8">4'-phosphopantetheinyl transferase EntD</fullName>
    </alternativeName>
    <alternativeName>
        <fullName evidence="9">Enterochelin synthase D</fullName>
    </alternativeName>
</protein>
<dbReference type="InterPro" id="IPR008278">
    <property type="entry name" value="4-PPantetheinyl_Trfase_dom"/>
</dbReference>
<evidence type="ECO:0000256" key="3">
    <source>
        <dbReference type="ARBA" id="ARBA00008342"/>
    </source>
</evidence>
<dbReference type="Pfam" id="PF01648">
    <property type="entry name" value="ACPS"/>
    <property type="match status" value="1"/>
</dbReference>
<dbReference type="PANTHER" id="PTHR38096">
    <property type="entry name" value="ENTEROBACTIN SYNTHASE COMPONENT D"/>
    <property type="match status" value="1"/>
</dbReference>
<dbReference type="GO" id="GO:0008897">
    <property type="term" value="F:holo-[acyl-carrier-protein] synthase activity"/>
    <property type="evidence" value="ECO:0007669"/>
    <property type="project" value="InterPro"/>
</dbReference>
<evidence type="ECO:0000256" key="10">
    <source>
        <dbReference type="ARBA" id="ARBA00049176"/>
    </source>
</evidence>
<feature type="binding site" evidence="12">
    <location>
        <position position="176"/>
    </location>
    <ligand>
        <name>CoA</name>
        <dbReference type="ChEBI" id="CHEBI:57287"/>
    </ligand>
</feature>
<dbReference type="GO" id="GO:0005886">
    <property type="term" value="C:plasma membrane"/>
    <property type="evidence" value="ECO:0007669"/>
    <property type="project" value="TreeGrafter"/>
</dbReference>
<evidence type="ECO:0000313" key="19">
    <source>
        <dbReference type="Proteomes" id="UP000762586"/>
    </source>
</evidence>
<evidence type="ECO:0000256" key="4">
    <source>
        <dbReference type="ARBA" id="ARBA00011503"/>
    </source>
</evidence>
<dbReference type="GO" id="GO:0009366">
    <property type="term" value="C:enterobactin synthetase complex"/>
    <property type="evidence" value="ECO:0007669"/>
    <property type="project" value="InterPro"/>
</dbReference>
<comment type="similarity">
    <text evidence="3">Belongs to the P-Pant transferase superfamily. EntD family.</text>
</comment>
<keyword evidence="13" id="KW-0479">Metal-binding</keyword>
<keyword evidence="7" id="KW-0259">Enterobactin biosynthesis</keyword>
<evidence type="ECO:0000256" key="12">
    <source>
        <dbReference type="PIRSR" id="PIRSR603542-1"/>
    </source>
</evidence>
<keyword evidence="6 17" id="KW-0808">Transferase</keyword>
<dbReference type="UniPathway" id="UPA00017"/>
<comment type="cofactor">
    <cofactor evidence="13">
        <name>Mg(2+)</name>
        <dbReference type="ChEBI" id="CHEBI:18420"/>
    </cofactor>
</comment>
<feature type="binding site" evidence="13">
    <location>
        <position position="128"/>
    </location>
    <ligand>
        <name>Mg(2+)</name>
        <dbReference type="ChEBI" id="CHEBI:18420"/>
    </ligand>
</feature>
<evidence type="ECO:0000313" key="16">
    <source>
        <dbReference type="EMBL" id="MBN3106203.1"/>
    </source>
</evidence>
<evidence type="ECO:0000256" key="7">
    <source>
        <dbReference type="ARBA" id="ARBA00023191"/>
    </source>
</evidence>
<keyword evidence="19" id="KW-1185">Reference proteome</keyword>
<feature type="binding site" evidence="12">
    <location>
        <position position="127"/>
    </location>
    <ligand>
        <name>CoA</name>
        <dbReference type="ChEBI" id="CHEBI:57287"/>
    </ligand>
</feature>
<feature type="binding site" evidence="13">
    <location>
        <position position="127"/>
    </location>
    <ligand>
        <name>Mg(2+)</name>
        <dbReference type="ChEBI" id="CHEBI:18420"/>
    </ligand>
</feature>
<dbReference type="InterPro" id="IPR037143">
    <property type="entry name" value="4-PPantetheinyl_Trfase_dom_sf"/>
</dbReference>
<reference evidence="16 19" key="1">
    <citation type="submission" date="2020-07" db="EMBL/GenBank/DDBJ databases">
        <title>A pangenomic view of the genus Pectobacterium provides insights into genome organization, phylogeny, and virulence.</title>
        <authorList>
            <person name="Jonkheer E."/>
            <person name="Brankovics B."/>
            <person name="Houwers I."/>
            <person name="Van Der Wolf J."/>
            <person name="Bonants P."/>
            <person name="Vreeburg R."/>
            <person name="Bollema R."/>
            <person name="De Haan J."/>
            <person name="Berke L."/>
            <person name="De Ridder D."/>
            <person name="Smit S."/>
            <person name="Van Der Lee T.A.J."/>
        </authorList>
    </citation>
    <scope>NUCLEOTIDE SEQUENCE [LARGE SCALE GENOMIC DNA]</scope>
    <source>
        <strain evidence="16 19">NAK:384</strain>
    </source>
</reference>
<feature type="domain" description="4'-phosphopantetheinyl transferase" evidence="14">
    <location>
        <begin position="124"/>
        <end position="213"/>
    </location>
</feature>
<dbReference type="PANTHER" id="PTHR38096:SF1">
    <property type="entry name" value="ENTEROBACTIN SYNTHASE COMPONENT D"/>
    <property type="match status" value="1"/>
</dbReference>
<proteinExistence type="inferred from homology"/>
<gene>
    <name evidence="17" type="ORF">F126LOC_019300</name>
    <name evidence="16" type="ORF">H4F48_08935</name>
</gene>
<evidence type="ECO:0000256" key="1">
    <source>
        <dbReference type="ARBA" id="ARBA00003937"/>
    </source>
</evidence>
<comment type="subunit">
    <text evidence="4">EntB, EntD, EntE, and EntF form a multienzyme complex called enterobactin synthase.</text>
</comment>
<dbReference type="AlphaFoldDB" id="A0A086EW97"/>
<dbReference type="Proteomes" id="UP000269351">
    <property type="component" value="Chromosome"/>
</dbReference>
<evidence type="ECO:0000256" key="8">
    <source>
        <dbReference type="ARBA" id="ARBA00029894"/>
    </source>
</evidence>
<sequence>MLSAFIDDVEWITFPRATDGAAYPGITARCHFHLSAYDDALFAEANIPFSDALERAVPKRRAEFLAGRCVAKHVLNKLEHPDFVLHSGEDRSPQWPGNIAGSLSHNKDSVLCAAHLRSDALSCVGVDIEGFMSDERAQSLWPGIIGDEEFQWFQEREEAFSCLLTISFSAKESLFKALYPQVRHYFDFLDARLVALDITKREFELELLTDLTPTFYAGRRFKGAYLLREYDVTTFLCC</sequence>
<evidence type="ECO:0000256" key="2">
    <source>
        <dbReference type="ARBA" id="ARBA00004993"/>
    </source>
</evidence>
<dbReference type="Pfam" id="PF17837">
    <property type="entry name" value="4PPT_N"/>
    <property type="match status" value="1"/>
</dbReference>
<accession>A0A086EW97</accession>
<dbReference type="InterPro" id="IPR041354">
    <property type="entry name" value="4PPT_N"/>
</dbReference>
<feature type="binding site" evidence="12">
    <location>
        <begin position="104"/>
        <end position="105"/>
    </location>
    <ligand>
        <name>CoA</name>
        <dbReference type="ChEBI" id="CHEBI:57287"/>
    </ligand>
</feature>
<dbReference type="EMBL" id="JACGET010000011">
    <property type="protein sequence ID" value="MBN3106203.1"/>
    <property type="molecule type" value="Genomic_DNA"/>
</dbReference>
<evidence type="ECO:0000313" key="18">
    <source>
        <dbReference type="Proteomes" id="UP000269351"/>
    </source>
</evidence>
<evidence type="ECO:0000256" key="6">
    <source>
        <dbReference type="ARBA" id="ARBA00022679"/>
    </source>
</evidence>
<dbReference type="Gene3D" id="3.90.470.20">
    <property type="entry name" value="4'-phosphopantetheinyl transferase domain"/>
    <property type="match status" value="1"/>
</dbReference>
<evidence type="ECO:0000259" key="14">
    <source>
        <dbReference type="Pfam" id="PF01648"/>
    </source>
</evidence>
<evidence type="ECO:0000256" key="5">
    <source>
        <dbReference type="ARBA" id="ARBA00019087"/>
    </source>
</evidence>
<dbReference type="EMBL" id="CP065031">
    <property type="protein sequence ID" value="QPK26493.1"/>
    <property type="molecule type" value="Genomic_DNA"/>
</dbReference>
<feature type="binding site" evidence="12">
    <location>
        <position position="68"/>
    </location>
    <ligand>
        <name>CoA</name>
        <dbReference type="ChEBI" id="CHEBI:57287"/>
    </ligand>
</feature>
<feature type="binding site" evidence="13">
    <location>
        <position position="129"/>
    </location>
    <ligand>
        <name>Mg(2+)</name>
        <dbReference type="ChEBI" id="CHEBI:18420"/>
    </ligand>
</feature>
<feature type="domain" description="4'-phosphopantetheinyl transferase N-terminal" evidence="15">
    <location>
        <begin position="52"/>
        <end position="114"/>
    </location>
</feature>
<reference evidence="17 18" key="2">
    <citation type="submission" date="2020-11" db="EMBL/GenBank/DDBJ databases">
        <title>Complete genome sequence of Pectobacterium brasiliense strain F126.</title>
        <authorList>
            <person name="Miroshnikov K."/>
            <person name="Vo T.N.H."/>
            <person name="Khodykina M.V."/>
            <person name="Kabanova A.P."/>
            <person name="Shneider M."/>
            <person name="Korzhenkov A."/>
            <person name="Toschakov S.V."/>
            <person name="Miroshnikov K.A."/>
            <person name="Ignatov A.N."/>
            <person name="Mikhailova Y.V."/>
            <person name="Shelenkov A."/>
            <person name="Yanushevich Y.G."/>
            <person name="Evseev P.V."/>
        </authorList>
    </citation>
    <scope>NUCLEOTIDE SEQUENCE [LARGE SCALE GENOMIC DNA]</scope>
    <source>
        <strain evidence="17 18">F126</strain>
    </source>
</reference>
<comment type="pathway">
    <text evidence="2">Siderophore biosynthesis; enterobactin biosynthesis.</text>
</comment>
<evidence type="ECO:0000313" key="17">
    <source>
        <dbReference type="EMBL" id="QPK26493.1"/>
    </source>
</evidence>
<organism evidence="17 18">
    <name type="scientific">Pectobacterium brasiliense</name>
    <dbReference type="NCBI Taxonomy" id="180957"/>
    <lineage>
        <taxon>Bacteria</taxon>
        <taxon>Pseudomonadati</taxon>
        <taxon>Pseudomonadota</taxon>
        <taxon>Gammaproteobacteria</taxon>
        <taxon>Enterobacterales</taxon>
        <taxon>Pectobacteriaceae</taxon>
        <taxon>Pectobacterium</taxon>
    </lineage>
</organism>
<dbReference type="SUPFAM" id="SSF56214">
    <property type="entry name" value="4'-phosphopantetheinyl transferase"/>
    <property type="match status" value="1"/>
</dbReference>
<name>A0A086EW97_9GAMM</name>
<keyword evidence="13" id="KW-0460">Magnesium</keyword>
<feature type="binding site" evidence="12">
    <location>
        <position position="172"/>
    </location>
    <ligand>
        <name>CoA</name>
        <dbReference type="ChEBI" id="CHEBI:57287"/>
    </ligand>
</feature>
<dbReference type="InterPro" id="IPR003542">
    <property type="entry name" value="Enbac_synth_compD-like"/>
</dbReference>
<evidence type="ECO:0000256" key="11">
    <source>
        <dbReference type="ARBA" id="ARBA00049191"/>
    </source>
</evidence>
<comment type="function">
    <text evidence="1">Involved in the biosynthesis of the siderophore enterobactin (enterochelin), which is a macrocyclic trimeric lactone of N-(2,3-dihydroxybenzoyl)-serine. The serine trilactone serves as a scaffolding for the three catechol functionalities that provide hexadentate coordination for the tightly ligated iron(2+) atoms. Plays an essential role in the assembly of the enterobactin by catalyzing the transfer of the 4'-phosphopantetheine (Ppant) moiety from coenzyme A to the apo-domains of both EntB (ArCP domain) and EntF (PCP domain) to yield their holo-forms which make them competent for the activation of 2,3-dihydroxybenzoate (DHB) and L-serine, respectively.</text>
</comment>
<comment type="catalytic activity">
    <reaction evidence="10">
        <text>apo-[aryl-carrier protein] + CoA = holo-[aryl-carrier protein] + adenosine 3',5'-bisphosphate + H(+)</text>
        <dbReference type="Rhea" id="RHEA:48404"/>
        <dbReference type="Rhea" id="RHEA-COMP:15903"/>
        <dbReference type="Rhea" id="RHEA-COMP:17557"/>
        <dbReference type="ChEBI" id="CHEBI:15378"/>
        <dbReference type="ChEBI" id="CHEBI:29999"/>
        <dbReference type="ChEBI" id="CHEBI:57287"/>
        <dbReference type="ChEBI" id="CHEBI:58343"/>
        <dbReference type="ChEBI" id="CHEBI:64479"/>
    </reaction>
</comment>